<dbReference type="Proteomes" id="UP000749293">
    <property type="component" value="Unassembled WGS sequence"/>
</dbReference>
<feature type="chain" id="PRO_5040230402" evidence="2">
    <location>
        <begin position="20"/>
        <end position="174"/>
    </location>
</feature>
<keyword evidence="2" id="KW-0732">Signal</keyword>
<evidence type="ECO:0000313" key="4">
    <source>
        <dbReference type="Proteomes" id="UP000749293"/>
    </source>
</evidence>
<reference evidence="3" key="1">
    <citation type="submission" date="2020-03" db="EMBL/GenBank/DDBJ databases">
        <title>Site-based positive gene gene selection in Geosmithia morbida across the United States reveals a broad range of putative effectors and factors for local host and environmental adapation.</title>
        <authorList>
            <person name="Onufrak A."/>
            <person name="Murdoch R.W."/>
            <person name="Gazis R."/>
            <person name="Huff M."/>
            <person name="Staton M."/>
            <person name="Klingeman W."/>
            <person name="Hadziabdic D."/>
        </authorList>
    </citation>
    <scope>NUCLEOTIDE SEQUENCE</scope>
    <source>
        <strain evidence="3">1262</strain>
    </source>
</reference>
<organism evidence="3 4">
    <name type="scientific">Geosmithia morbida</name>
    <dbReference type="NCBI Taxonomy" id="1094350"/>
    <lineage>
        <taxon>Eukaryota</taxon>
        <taxon>Fungi</taxon>
        <taxon>Dikarya</taxon>
        <taxon>Ascomycota</taxon>
        <taxon>Pezizomycotina</taxon>
        <taxon>Sordariomycetes</taxon>
        <taxon>Hypocreomycetidae</taxon>
        <taxon>Hypocreales</taxon>
        <taxon>Bionectriaceae</taxon>
        <taxon>Geosmithia</taxon>
    </lineage>
</organism>
<proteinExistence type="predicted"/>
<feature type="region of interest" description="Disordered" evidence="1">
    <location>
        <begin position="121"/>
        <end position="147"/>
    </location>
</feature>
<gene>
    <name evidence="3" type="ORF">GMORB2_7227</name>
</gene>
<dbReference type="GeneID" id="55973450"/>
<dbReference type="AlphaFoldDB" id="A0A9P4YVR1"/>
<evidence type="ECO:0000313" key="3">
    <source>
        <dbReference type="EMBL" id="KAF4122920.1"/>
    </source>
</evidence>
<dbReference type="OrthoDB" id="3942074at2759"/>
<feature type="signal peptide" evidence="2">
    <location>
        <begin position="1"/>
        <end position="19"/>
    </location>
</feature>
<dbReference type="RefSeq" id="XP_035321572.1">
    <property type="nucleotide sequence ID" value="XM_035469192.1"/>
</dbReference>
<feature type="compositionally biased region" description="Low complexity" evidence="1">
    <location>
        <begin position="121"/>
        <end position="131"/>
    </location>
</feature>
<accession>A0A9P4YVR1</accession>
<evidence type="ECO:0000256" key="1">
    <source>
        <dbReference type="SAM" id="MobiDB-lite"/>
    </source>
</evidence>
<evidence type="ECO:0000256" key="2">
    <source>
        <dbReference type="SAM" id="SignalP"/>
    </source>
</evidence>
<keyword evidence="4" id="KW-1185">Reference proteome</keyword>
<sequence length="174" mass="17387">MKTSTIATATVAFAGLAIAKTDCDGCTPFTTVTTARDYTYVTLIYYDPDSLEVCELVDCGGDPLKPAASTTVASKTSLVKIPDVSTATTSTFEDAETASAELSAAKKTPSVAFEINGSTSTAVTTSSSSRTPAGVDKTTASKPTVTPGSAAPAGVAVAFNVVAGIAVGVVLGMV</sequence>
<feature type="compositionally biased region" description="Polar residues" evidence="1">
    <location>
        <begin position="138"/>
        <end position="147"/>
    </location>
</feature>
<dbReference type="EMBL" id="JAANYQ010000008">
    <property type="protein sequence ID" value="KAF4122920.1"/>
    <property type="molecule type" value="Genomic_DNA"/>
</dbReference>
<name>A0A9P4YVR1_9HYPO</name>
<comment type="caution">
    <text evidence="3">The sequence shown here is derived from an EMBL/GenBank/DDBJ whole genome shotgun (WGS) entry which is preliminary data.</text>
</comment>
<protein>
    <submittedName>
        <fullName evidence="3">Uncharacterized protein</fullName>
    </submittedName>
</protein>